<evidence type="ECO:0000313" key="3">
    <source>
        <dbReference type="EMBL" id="KHJ30302.1"/>
    </source>
</evidence>
<dbReference type="OMA" id="DYMNMVI"/>
<accession>A0A0B1NVF9</accession>
<dbReference type="GO" id="GO:0000776">
    <property type="term" value="C:kinetochore"/>
    <property type="evidence" value="ECO:0007669"/>
    <property type="project" value="TreeGrafter"/>
</dbReference>
<feature type="compositionally biased region" description="Basic and acidic residues" evidence="1">
    <location>
        <begin position="51"/>
        <end position="65"/>
    </location>
</feature>
<dbReference type="Pfam" id="PF01585">
    <property type="entry name" value="G-patch"/>
    <property type="match status" value="1"/>
</dbReference>
<feature type="domain" description="G-patch" evidence="2">
    <location>
        <begin position="89"/>
        <end position="137"/>
    </location>
</feature>
<reference evidence="3 4" key="1">
    <citation type="journal article" date="2014" name="BMC Genomics">
        <title>Adaptive genomic structural variation in the grape powdery mildew pathogen, Erysiphe necator.</title>
        <authorList>
            <person name="Jones L."/>
            <person name="Riaz S."/>
            <person name="Morales-Cruz A."/>
            <person name="Amrine K.C."/>
            <person name="McGuire B."/>
            <person name="Gubler W.D."/>
            <person name="Walker M.A."/>
            <person name="Cantu D."/>
        </authorList>
    </citation>
    <scope>NUCLEOTIDE SEQUENCE [LARGE SCALE GENOMIC DNA]</scope>
    <source>
        <strain evidence="4">c</strain>
    </source>
</reference>
<feature type="compositionally biased region" description="Basic and acidic residues" evidence="1">
    <location>
        <begin position="10"/>
        <end position="19"/>
    </location>
</feature>
<organism evidence="3 4">
    <name type="scientific">Uncinula necator</name>
    <name type="common">Grape powdery mildew</name>
    <dbReference type="NCBI Taxonomy" id="52586"/>
    <lineage>
        <taxon>Eukaryota</taxon>
        <taxon>Fungi</taxon>
        <taxon>Dikarya</taxon>
        <taxon>Ascomycota</taxon>
        <taxon>Pezizomycotina</taxon>
        <taxon>Leotiomycetes</taxon>
        <taxon>Erysiphales</taxon>
        <taxon>Erysiphaceae</taxon>
        <taxon>Erysiphe</taxon>
    </lineage>
</organism>
<dbReference type="SMART" id="SM00443">
    <property type="entry name" value="G_patch"/>
    <property type="match status" value="1"/>
</dbReference>
<proteinExistence type="predicted"/>
<dbReference type="HOGENOM" id="CLU_046724_2_0_1"/>
<name>A0A0B1NVF9_UNCNE</name>
<evidence type="ECO:0000256" key="1">
    <source>
        <dbReference type="SAM" id="MobiDB-lite"/>
    </source>
</evidence>
<dbReference type="PANTHER" id="PTHR21032:SF0">
    <property type="entry name" value="G PATCH DOMAIN-CONTAINING PROTEIN 11"/>
    <property type="match status" value="1"/>
</dbReference>
<sequence length="357" mass="41897">MKNFVSRSIPHSERNCEKEDKEDEEDYMNMVIAEPVVKRAQETYTQRRLRKEREARERGRAKTKQEIAAQEKLAREKALGKSILLDASKDNKGLAMMTKMGFKPGAALGRPDNLGARLEPVKIQIKEDRGGIGMDTERKRLLSEEIGKENKKLKADEGEYRERVHQEREAARLETLVGKAMRIAEVMHEKREEKEKEKERVMKQGEQIENFESSISSHQVPGQIKEKTSQIKSFKQINLLWRGLVRKREEKDRERRMRSNLPHQGTSHRYLPTYEDLEDASYEKWAFMGDDNDSTIEETEDEEDPELNEFNALEPSERLQKLVTHLRTEHYYCFWCKYSYCNQEMDGCPGPTEKDHD</sequence>
<evidence type="ECO:0000259" key="2">
    <source>
        <dbReference type="PROSITE" id="PS50174"/>
    </source>
</evidence>
<dbReference type="Pfam" id="PF13821">
    <property type="entry name" value="DUF4187"/>
    <property type="match status" value="1"/>
</dbReference>
<dbReference type="Proteomes" id="UP000030854">
    <property type="component" value="Unassembled WGS sequence"/>
</dbReference>
<dbReference type="STRING" id="52586.A0A0B1NVF9"/>
<dbReference type="AlphaFoldDB" id="A0A0B1NVF9"/>
<keyword evidence="4" id="KW-1185">Reference proteome</keyword>
<evidence type="ECO:0000313" key="4">
    <source>
        <dbReference type="Proteomes" id="UP000030854"/>
    </source>
</evidence>
<dbReference type="GO" id="GO:0003676">
    <property type="term" value="F:nucleic acid binding"/>
    <property type="evidence" value="ECO:0007669"/>
    <property type="project" value="InterPro"/>
</dbReference>
<gene>
    <name evidence="3" type="ORF">EV44_g1929</name>
</gene>
<dbReference type="PANTHER" id="PTHR21032">
    <property type="entry name" value="G PATCH DOMAIN-CONTAINING PROTEIN 11"/>
    <property type="match status" value="1"/>
</dbReference>
<dbReference type="EMBL" id="JNVN01004534">
    <property type="protein sequence ID" value="KHJ30302.1"/>
    <property type="molecule type" value="Genomic_DNA"/>
</dbReference>
<dbReference type="InterPro" id="IPR025239">
    <property type="entry name" value="DUF4187"/>
</dbReference>
<feature type="region of interest" description="Disordered" evidence="1">
    <location>
        <begin position="1"/>
        <end position="25"/>
    </location>
</feature>
<comment type="caution">
    <text evidence="3">The sequence shown here is derived from an EMBL/GenBank/DDBJ whole genome shotgun (WGS) entry which is preliminary data.</text>
</comment>
<protein>
    <submittedName>
        <fullName evidence="3">Putative g-patch domain protein</fullName>
    </submittedName>
</protein>
<dbReference type="InterPro" id="IPR000467">
    <property type="entry name" value="G_patch_dom"/>
</dbReference>
<feature type="region of interest" description="Disordered" evidence="1">
    <location>
        <begin position="44"/>
        <end position="67"/>
    </location>
</feature>
<dbReference type="SMART" id="SM01173">
    <property type="entry name" value="DUF4187"/>
    <property type="match status" value="1"/>
</dbReference>
<dbReference type="InterPro" id="IPR039249">
    <property type="entry name" value="GPATCH11"/>
</dbReference>
<dbReference type="PROSITE" id="PS50174">
    <property type="entry name" value="G_PATCH"/>
    <property type="match status" value="1"/>
</dbReference>